<evidence type="ECO:0000256" key="6">
    <source>
        <dbReference type="ARBA" id="ARBA00022801"/>
    </source>
</evidence>
<keyword evidence="4 8" id="KW-0645">Protease</keyword>
<dbReference type="InterPro" id="IPR015500">
    <property type="entry name" value="Peptidase_S8_subtilisin-rel"/>
</dbReference>
<dbReference type="InterPro" id="IPR046450">
    <property type="entry name" value="PA_dom_sf"/>
</dbReference>
<dbReference type="Pfam" id="PF00395">
    <property type="entry name" value="SLH"/>
    <property type="match status" value="3"/>
</dbReference>
<keyword evidence="13" id="KW-1185">Reference proteome</keyword>
<evidence type="ECO:0000256" key="8">
    <source>
        <dbReference type="PROSITE-ProRule" id="PRU01240"/>
    </source>
</evidence>
<comment type="similarity">
    <text evidence="1 8 9">Belongs to the peptidase S8 family.</text>
</comment>
<feature type="active site" description="Charge relay system" evidence="8">
    <location>
        <position position="226"/>
    </location>
</feature>
<dbReference type="InterPro" id="IPR036852">
    <property type="entry name" value="Peptidase_S8/S53_dom_sf"/>
</dbReference>
<dbReference type="Pfam" id="PF00082">
    <property type="entry name" value="Peptidase_S8"/>
    <property type="match status" value="1"/>
</dbReference>
<comment type="caution">
    <text evidence="12">The sequence shown here is derived from an EMBL/GenBank/DDBJ whole genome shotgun (WGS) entry which is preliminary data.</text>
</comment>
<dbReference type="InterPro" id="IPR023828">
    <property type="entry name" value="Peptidase_S8_Ser-AS"/>
</dbReference>
<dbReference type="PROSITE" id="PS51892">
    <property type="entry name" value="SUBTILASE"/>
    <property type="match status" value="1"/>
</dbReference>
<feature type="domain" description="SLH" evidence="11">
    <location>
        <begin position="1218"/>
        <end position="1277"/>
    </location>
</feature>
<dbReference type="SUPFAM" id="SSF52743">
    <property type="entry name" value="Subtilisin-like"/>
    <property type="match status" value="1"/>
</dbReference>
<keyword evidence="6 8" id="KW-0378">Hydrolase</keyword>
<dbReference type="InterPro" id="IPR010259">
    <property type="entry name" value="S8pro/Inhibitor_I9"/>
</dbReference>
<dbReference type="InterPro" id="IPR023827">
    <property type="entry name" value="Peptidase_S8_Asp-AS"/>
</dbReference>
<keyword evidence="3" id="KW-0964">Secreted</keyword>
<dbReference type="PROSITE" id="PS00138">
    <property type="entry name" value="SUBTILASE_SER"/>
    <property type="match status" value="1"/>
</dbReference>
<dbReference type="SUPFAM" id="SSF52025">
    <property type="entry name" value="PA domain"/>
    <property type="match status" value="1"/>
</dbReference>
<feature type="chain" id="PRO_5045066762" evidence="10">
    <location>
        <begin position="30"/>
        <end position="1406"/>
    </location>
</feature>
<dbReference type="PROSITE" id="PS51272">
    <property type="entry name" value="SLH"/>
    <property type="match status" value="3"/>
</dbReference>
<evidence type="ECO:0000256" key="1">
    <source>
        <dbReference type="ARBA" id="ARBA00011073"/>
    </source>
</evidence>
<sequence>MNRILMKKTVALLTASALFGSMLEQGVYAAADGTANGGPIQPGTLHSLIASANVINAANISAMGPSGNGEPVVSSAIDTKSAAKINVIVQLSRQPLAVGQYAAKHGASSLAAESTSERVQEEQSSFLSAAKKKGIPLTVNYQYDTVFNGMEVTVTAKQIPELAKLAGVRAIHENYLYYPLADEKAGPQAATPITPPDGMVPLKQMGVDQAWAQHITGKGMKVGVLDTGIDYDHPDLKGAFKGGYDSFYQDEDPYEEEPSGLNHGKGSFHGTHVAGTIAGRPENPDSAVRQTGVAYDADLYSYKVLGGASSTGDAYGTSASIIDGIEHAVKDGMDVINMSLGSAMEKDPDSPDSIAVNNAVLNGVVVVIANGNEGSSGPYYYSMGSPANAQLALSVAAATSDGIRVAAHAASAIAGSSVPNADHALAIMSWETSKADFASILGTAPLSAIYVGLGEEADYGKLDVSGKLVFISRGRSTFEDKILLAKAHGAKAAVIFNGNITDSGVPDLSANIDQRNGPIGDVAFLGDSYEYLPAFDMAGSEGRALARELKNHPGESLTFKFDANFAQSIIPGDHIADFSSRGPNADGNYSIKPDVSAPGVNILSTYPAFQQVYPDNDYSKAYRRLSGTSMASPHVAGLALLLLQAHPAWTPTDVRAALANTADELKNETGTLYDVYSQGAGRVNVVNALKTPALLKSLDKILIYDKDMKPNLIDSEASSVSFGALEAGAKLDKPLELENTSGQSLTYQASVRMHSAVTSDPAKPIATPDVDDIAMTLGGAGGSPVTSVAVGPNAKTDLTLTADVLPGAKNGVYEGEVVLTSADLPTLHLPFVVHVGKDSDVNEFGLKDVSLTSKQIGEGLTTELSATLNSNHMNYIDLELLDMKGNYIGTMGDYYDYNEAAQGYNDLPAGRFAFEDLDGSYYNGEIDRNGEFVVHRVPDGMYKLNINALHFLESHQYDEILSTVNTVYVKFDGTPDPGEPPIVIVPGPGSGSADVPAEPTKVGELPASVVDEDQTAFVVKADVKRQGDTASASVTDADLQKALVAAKQKQTAFVVDASTSGTKGAEFKLTASQVDLLKGAAAGGSVVLAWNDSSVAFPLSALSQAPVGAELAITVKQDEGSKAIFTKAYSDATVLGTPYAFEASYLVNGVATPVELTAMQTFKRSFLLEKGIDASSAGVLYAEDDEAYAVPARTSTAANGQTIVTIARPGYSTYAVAKHSSTFKDIGSSWAKTQIQSLVNRFILSGTSSTTFSPKAITTRAQFTAMLVRALGLQKHSALSTFSDVSDKDWYAQDVAAGYEAGLVTGSNGKFNPNAPLSRQDMTVLLYKAMKLTGLSKSVGTGGNPYADNATISAYAQESVQAVTDAGLMNGVELKGQFFFQPTGGTTREAAAKVLYAFLLAANLTN</sequence>
<evidence type="ECO:0000256" key="5">
    <source>
        <dbReference type="ARBA" id="ARBA00022729"/>
    </source>
</evidence>
<keyword evidence="7 8" id="KW-0720">Serine protease</keyword>
<evidence type="ECO:0000256" key="2">
    <source>
        <dbReference type="ARBA" id="ARBA00022512"/>
    </source>
</evidence>
<evidence type="ECO:0000313" key="13">
    <source>
        <dbReference type="Proteomes" id="UP000665561"/>
    </source>
</evidence>
<evidence type="ECO:0000256" key="10">
    <source>
        <dbReference type="SAM" id="SignalP"/>
    </source>
</evidence>
<name>A0ABW9Y086_9BACL</name>
<dbReference type="PANTHER" id="PTHR43806:SF65">
    <property type="entry name" value="SERINE PROTEASE APRX"/>
    <property type="match status" value="1"/>
</dbReference>
<evidence type="ECO:0000256" key="4">
    <source>
        <dbReference type="ARBA" id="ARBA00022670"/>
    </source>
</evidence>
<feature type="domain" description="SLH" evidence="11">
    <location>
        <begin position="1278"/>
        <end position="1340"/>
    </location>
</feature>
<keyword evidence="5 10" id="KW-0732">Signal</keyword>
<dbReference type="PROSITE" id="PS00136">
    <property type="entry name" value="SUBTILASE_ASP"/>
    <property type="match status" value="1"/>
</dbReference>
<dbReference type="PROSITE" id="PS00137">
    <property type="entry name" value="SUBTILASE_HIS"/>
    <property type="match status" value="1"/>
</dbReference>
<dbReference type="CDD" id="cd07474">
    <property type="entry name" value="Peptidases_S8_subtilisin_Vpr-like"/>
    <property type="match status" value="1"/>
</dbReference>
<feature type="signal peptide" evidence="10">
    <location>
        <begin position="1"/>
        <end position="29"/>
    </location>
</feature>
<dbReference type="Proteomes" id="UP000665561">
    <property type="component" value="Unassembled WGS sequence"/>
</dbReference>
<feature type="domain" description="SLH" evidence="11">
    <location>
        <begin position="1343"/>
        <end position="1406"/>
    </location>
</feature>
<dbReference type="EMBL" id="JAAAMV010000041">
    <property type="protein sequence ID" value="NBD28366.1"/>
    <property type="molecule type" value="Genomic_DNA"/>
</dbReference>
<dbReference type="PANTHER" id="PTHR43806">
    <property type="entry name" value="PEPTIDASE S8"/>
    <property type="match status" value="1"/>
</dbReference>
<feature type="active site" description="Charge relay system" evidence="8">
    <location>
        <position position="629"/>
    </location>
</feature>
<dbReference type="InterPro" id="IPR050131">
    <property type="entry name" value="Peptidase_S8_subtilisin-like"/>
</dbReference>
<dbReference type="Pfam" id="PF05922">
    <property type="entry name" value="Inhibitor_I9"/>
    <property type="match status" value="1"/>
</dbReference>
<evidence type="ECO:0000259" key="11">
    <source>
        <dbReference type="PROSITE" id="PS51272"/>
    </source>
</evidence>
<keyword evidence="2" id="KW-0134">Cell wall</keyword>
<dbReference type="InterPro" id="IPR000209">
    <property type="entry name" value="Peptidase_S8/S53_dom"/>
</dbReference>
<dbReference type="InterPro" id="IPR001119">
    <property type="entry name" value="SLH_dom"/>
</dbReference>
<evidence type="ECO:0000256" key="3">
    <source>
        <dbReference type="ARBA" id="ARBA00022525"/>
    </source>
</evidence>
<feature type="active site" description="Charge relay system" evidence="8">
    <location>
        <position position="269"/>
    </location>
</feature>
<proteinExistence type="inferred from homology"/>
<dbReference type="PRINTS" id="PR00723">
    <property type="entry name" value="SUBTILISIN"/>
</dbReference>
<dbReference type="InterPro" id="IPR022398">
    <property type="entry name" value="Peptidase_S8_His-AS"/>
</dbReference>
<evidence type="ECO:0000256" key="7">
    <source>
        <dbReference type="ARBA" id="ARBA00022825"/>
    </source>
</evidence>
<evidence type="ECO:0000313" key="12">
    <source>
        <dbReference type="EMBL" id="NBD28366.1"/>
    </source>
</evidence>
<dbReference type="InterPro" id="IPR034213">
    <property type="entry name" value="S8_Vpr-like"/>
</dbReference>
<dbReference type="Gene3D" id="3.40.50.200">
    <property type="entry name" value="Peptidase S8/S53 domain"/>
    <property type="match status" value="2"/>
</dbReference>
<protein>
    <submittedName>
        <fullName evidence="12">S8 family serine peptidase</fullName>
    </submittedName>
</protein>
<organism evidence="12 13">
    <name type="scientific">Paenibacillus glycinis</name>
    <dbReference type="NCBI Taxonomy" id="2697035"/>
    <lineage>
        <taxon>Bacteria</taxon>
        <taxon>Bacillati</taxon>
        <taxon>Bacillota</taxon>
        <taxon>Bacilli</taxon>
        <taxon>Bacillales</taxon>
        <taxon>Paenibacillaceae</taxon>
        <taxon>Paenibacillus</taxon>
    </lineage>
</organism>
<dbReference type="RefSeq" id="WP_161747365.1">
    <property type="nucleotide sequence ID" value="NZ_JAAAMV010000041.1"/>
</dbReference>
<dbReference type="InterPro" id="IPR003137">
    <property type="entry name" value="PA_domain"/>
</dbReference>
<dbReference type="Gene3D" id="3.50.30.30">
    <property type="match status" value="1"/>
</dbReference>
<accession>A0ABW9Y086</accession>
<evidence type="ECO:0000256" key="9">
    <source>
        <dbReference type="RuleBase" id="RU003355"/>
    </source>
</evidence>
<gene>
    <name evidence="12" type="ORF">GT019_31285</name>
</gene>
<reference evidence="12 13" key="1">
    <citation type="submission" date="2020-01" db="EMBL/GenBank/DDBJ databases">
        <title>Paenibacillus soybeanensis sp. nov. isolated from the nodules of soybean (Glycine max(L.) Merr).</title>
        <authorList>
            <person name="Wang H."/>
        </authorList>
    </citation>
    <scope>NUCLEOTIDE SEQUENCE [LARGE SCALE GENOMIC DNA]</scope>
    <source>
        <strain evidence="12 13">T1</strain>
    </source>
</reference>
<dbReference type="Pfam" id="PF02225">
    <property type="entry name" value="PA"/>
    <property type="match status" value="1"/>
</dbReference>